<name>K2FZI7_9BACT</name>
<dbReference type="AlphaFoldDB" id="K2FZI7"/>
<proteinExistence type="predicted"/>
<reference evidence="1" key="1">
    <citation type="journal article" date="2012" name="Science">
        <title>Fermentation, hydrogen, and sulfur metabolism in multiple uncultivated bacterial phyla.</title>
        <authorList>
            <person name="Wrighton K.C."/>
            <person name="Thomas B.C."/>
            <person name="Sharon I."/>
            <person name="Miller C.S."/>
            <person name="Castelle C.J."/>
            <person name="VerBerkmoes N.C."/>
            <person name="Wilkins M.J."/>
            <person name="Hettich R.L."/>
            <person name="Lipton M.S."/>
            <person name="Williams K.H."/>
            <person name="Long P.E."/>
            <person name="Banfield J.F."/>
        </authorList>
    </citation>
    <scope>NUCLEOTIDE SEQUENCE [LARGE SCALE GENOMIC DNA]</scope>
</reference>
<comment type="caution">
    <text evidence="1">The sequence shown here is derived from an EMBL/GenBank/DDBJ whole genome shotgun (WGS) entry which is preliminary data.</text>
</comment>
<gene>
    <name evidence="1" type="ORF">ACD_3C00067G0027</name>
</gene>
<protein>
    <submittedName>
        <fullName evidence="1">Anaerobic ribonucleoside-triphosphate reductase</fullName>
    </submittedName>
</protein>
<evidence type="ECO:0000313" key="1">
    <source>
        <dbReference type="EMBL" id="EKE28393.1"/>
    </source>
</evidence>
<sequence>MPKRQKCEVYTRVMWYHRPVSQFNEGKKSEYYSRTYFTEGKTCNSRFTEEFASVTC</sequence>
<dbReference type="EMBL" id="AMFJ01000341">
    <property type="protein sequence ID" value="EKE28393.1"/>
    <property type="molecule type" value="Genomic_DNA"/>
</dbReference>
<accession>K2FZI7</accession>
<organism evidence="1">
    <name type="scientific">uncultured bacterium</name>
    <name type="common">gcode 4</name>
    <dbReference type="NCBI Taxonomy" id="1234023"/>
    <lineage>
        <taxon>Bacteria</taxon>
        <taxon>environmental samples</taxon>
    </lineage>
</organism>